<dbReference type="AlphaFoldDB" id="A0A1B6IX19"/>
<evidence type="ECO:0000256" key="8">
    <source>
        <dbReference type="SAM" id="Phobius"/>
    </source>
</evidence>
<dbReference type="PANTHER" id="PTHR11195:SF22">
    <property type="entry name" value="LYSOZYME"/>
    <property type="match status" value="1"/>
</dbReference>
<gene>
    <name evidence="9" type="ORF">g.13839</name>
</gene>
<keyword evidence="3" id="KW-0929">Antimicrobial</keyword>
<dbReference type="PROSITE" id="PS00018">
    <property type="entry name" value="EF_HAND_1"/>
    <property type="match status" value="1"/>
</dbReference>
<evidence type="ECO:0000256" key="1">
    <source>
        <dbReference type="ARBA" id="ARBA00000632"/>
    </source>
</evidence>
<evidence type="ECO:0000256" key="3">
    <source>
        <dbReference type="ARBA" id="ARBA00022529"/>
    </source>
</evidence>
<feature type="disulfide bond" evidence="7">
    <location>
        <begin position="118"/>
        <end position="124"/>
    </location>
</feature>
<reference evidence="9" key="1">
    <citation type="submission" date="2015-11" db="EMBL/GenBank/DDBJ databases">
        <title>De novo transcriptome assembly of four potential Pierce s Disease insect vectors from Arizona vineyards.</title>
        <authorList>
            <person name="Tassone E.E."/>
        </authorList>
    </citation>
    <scope>NUCLEOTIDE SEQUENCE</scope>
</reference>
<keyword evidence="8" id="KW-1133">Transmembrane helix</keyword>
<dbReference type="FunFam" id="1.10.530.10:FF:000019">
    <property type="entry name" value="lysozyme"/>
    <property type="match status" value="1"/>
</dbReference>
<dbReference type="InterPro" id="IPR008597">
    <property type="entry name" value="Invert_lysozyme"/>
</dbReference>
<dbReference type="GO" id="GO:0042742">
    <property type="term" value="P:defense response to bacterium"/>
    <property type="evidence" value="ECO:0007669"/>
    <property type="project" value="UniProtKB-KW"/>
</dbReference>
<evidence type="ECO:0000256" key="2">
    <source>
        <dbReference type="ARBA" id="ARBA00012732"/>
    </source>
</evidence>
<feature type="disulfide bond" evidence="7">
    <location>
        <begin position="69"/>
        <end position="75"/>
    </location>
</feature>
<proteinExistence type="predicted"/>
<keyword evidence="4" id="KW-0081">Bacteriolytic enzyme</keyword>
<organism evidence="9">
    <name type="scientific">Homalodisca liturata</name>
    <dbReference type="NCBI Taxonomy" id="320908"/>
    <lineage>
        <taxon>Eukaryota</taxon>
        <taxon>Metazoa</taxon>
        <taxon>Ecdysozoa</taxon>
        <taxon>Arthropoda</taxon>
        <taxon>Hexapoda</taxon>
        <taxon>Insecta</taxon>
        <taxon>Pterygota</taxon>
        <taxon>Neoptera</taxon>
        <taxon>Paraneoptera</taxon>
        <taxon>Hemiptera</taxon>
        <taxon>Auchenorrhyncha</taxon>
        <taxon>Membracoidea</taxon>
        <taxon>Cicadellidae</taxon>
        <taxon>Cicadellinae</taxon>
        <taxon>Proconiini</taxon>
        <taxon>Homalodisca</taxon>
    </lineage>
</organism>
<feature type="disulfide bond" evidence="7">
    <location>
        <begin position="81"/>
        <end position="86"/>
    </location>
</feature>
<evidence type="ECO:0000256" key="5">
    <source>
        <dbReference type="ARBA" id="ARBA00022801"/>
    </source>
</evidence>
<dbReference type="GO" id="GO:0031640">
    <property type="term" value="P:killing of cells of another organism"/>
    <property type="evidence" value="ECO:0007669"/>
    <property type="project" value="UniProtKB-KW"/>
</dbReference>
<dbReference type="EMBL" id="GECU01016219">
    <property type="protein sequence ID" value="JAS91487.1"/>
    <property type="molecule type" value="Transcribed_RNA"/>
</dbReference>
<evidence type="ECO:0000313" key="9">
    <source>
        <dbReference type="EMBL" id="JAS91487.1"/>
    </source>
</evidence>
<sequence length="188" mass="20112">AYCSACSVVCCACLSVSQSLPAMVTARTTLLAALGLGLLAVTTSLLYERPGARNIFLPDFTEDCVACLCDASSACNLTIGCFAGLCGPFLIGRQYWLDAGAPVLPGATWQSDKAYESCAMDPNCATSTVFNYMSRFARDCNGDGSVTCDDYARIHYLGGNQCSVPIHNYAYYRIFRQCMSQANTQGTS</sequence>
<dbReference type="PANTHER" id="PTHR11195">
    <property type="entry name" value="DESTABILASE-RELATED"/>
    <property type="match status" value="1"/>
</dbReference>
<keyword evidence="7" id="KW-1015">Disulfide bond</keyword>
<accession>A0A1B6IX19</accession>
<keyword evidence="8" id="KW-0472">Membrane</keyword>
<dbReference type="Gene3D" id="1.10.530.10">
    <property type="match status" value="1"/>
</dbReference>
<evidence type="ECO:0000256" key="4">
    <source>
        <dbReference type="ARBA" id="ARBA00022638"/>
    </source>
</evidence>
<keyword evidence="8" id="KW-0812">Transmembrane</keyword>
<dbReference type="Pfam" id="PF05497">
    <property type="entry name" value="Destabilase"/>
    <property type="match status" value="1"/>
</dbReference>
<comment type="catalytic activity">
    <reaction evidence="1">
        <text>Hydrolysis of (1-&gt;4)-beta-linkages between N-acetylmuramic acid and N-acetyl-D-glucosamine residues in a peptidoglycan and between N-acetyl-D-glucosamine residues in chitodextrins.</text>
        <dbReference type="EC" id="3.2.1.17"/>
    </reaction>
</comment>
<keyword evidence="6" id="KW-0326">Glycosidase</keyword>
<dbReference type="GO" id="GO:0003796">
    <property type="term" value="F:lysozyme activity"/>
    <property type="evidence" value="ECO:0007669"/>
    <property type="project" value="UniProtKB-EC"/>
</dbReference>
<keyword evidence="5" id="KW-0378">Hydrolase</keyword>
<name>A0A1B6IX19_9HEMI</name>
<feature type="disulfide bond" evidence="7">
    <location>
        <begin position="64"/>
        <end position="148"/>
    </location>
</feature>
<dbReference type="CDD" id="cd16890">
    <property type="entry name" value="lyz_i"/>
    <property type="match status" value="1"/>
</dbReference>
<evidence type="ECO:0000256" key="6">
    <source>
        <dbReference type="ARBA" id="ARBA00023295"/>
    </source>
</evidence>
<dbReference type="PROSITE" id="PS51909">
    <property type="entry name" value="LYSOZYME_I"/>
    <property type="match status" value="1"/>
</dbReference>
<feature type="transmembrane region" description="Helical" evidence="8">
    <location>
        <begin position="29"/>
        <end position="47"/>
    </location>
</feature>
<protein>
    <recommendedName>
        <fullName evidence="2">lysozyme</fullName>
        <ecNumber evidence="2">3.2.1.17</ecNumber>
    </recommendedName>
</protein>
<feature type="non-terminal residue" evidence="9">
    <location>
        <position position="1"/>
    </location>
</feature>
<evidence type="ECO:0000256" key="7">
    <source>
        <dbReference type="PIRSR" id="PIRSR608597-3"/>
    </source>
</evidence>
<dbReference type="EC" id="3.2.1.17" evidence="2"/>
<dbReference type="InterPro" id="IPR018247">
    <property type="entry name" value="EF_Hand_1_Ca_BS"/>
</dbReference>